<dbReference type="GO" id="GO:0005886">
    <property type="term" value="C:plasma membrane"/>
    <property type="evidence" value="ECO:0007669"/>
    <property type="project" value="UniProtKB-SubCell"/>
</dbReference>
<feature type="transmembrane region" description="Helical" evidence="8">
    <location>
        <begin position="78"/>
        <end position="99"/>
    </location>
</feature>
<dbReference type="InParanoid" id="A0A482WK54"/>
<accession>A0A482WK54</accession>
<keyword evidence="4 8" id="KW-0812">Transmembrane</keyword>
<reference evidence="9 10" key="1">
    <citation type="journal article" date="2017" name="Gigascience">
        <title>Genome sequence of the small brown planthopper, Laodelphax striatellus.</title>
        <authorList>
            <person name="Zhu J."/>
            <person name="Jiang F."/>
            <person name="Wang X."/>
            <person name="Yang P."/>
            <person name="Bao Y."/>
            <person name="Zhao W."/>
            <person name="Wang W."/>
            <person name="Lu H."/>
            <person name="Wang Q."/>
            <person name="Cui N."/>
            <person name="Li J."/>
            <person name="Chen X."/>
            <person name="Luo L."/>
            <person name="Yu J."/>
            <person name="Kang L."/>
            <person name="Cui F."/>
        </authorList>
    </citation>
    <scope>NUCLEOTIDE SEQUENCE [LARGE SCALE GENOMIC DNA]</scope>
    <source>
        <strain evidence="9">Lst14</strain>
    </source>
</reference>
<dbReference type="PANTHER" id="PTHR21421:SF29">
    <property type="entry name" value="GUSTATORY RECEPTOR 5A FOR TREHALOSE-RELATED"/>
    <property type="match status" value="1"/>
</dbReference>
<evidence type="ECO:0000256" key="6">
    <source>
        <dbReference type="ARBA" id="ARBA00023136"/>
    </source>
</evidence>
<evidence type="ECO:0008006" key="11">
    <source>
        <dbReference type="Google" id="ProtNLM"/>
    </source>
</evidence>
<organism evidence="9 10">
    <name type="scientific">Laodelphax striatellus</name>
    <name type="common">Small brown planthopper</name>
    <name type="synonym">Delphax striatella</name>
    <dbReference type="NCBI Taxonomy" id="195883"/>
    <lineage>
        <taxon>Eukaryota</taxon>
        <taxon>Metazoa</taxon>
        <taxon>Ecdysozoa</taxon>
        <taxon>Arthropoda</taxon>
        <taxon>Hexapoda</taxon>
        <taxon>Insecta</taxon>
        <taxon>Pterygota</taxon>
        <taxon>Neoptera</taxon>
        <taxon>Paraneoptera</taxon>
        <taxon>Hemiptera</taxon>
        <taxon>Auchenorrhyncha</taxon>
        <taxon>Fulgoroidea</taxon>
        <taxon>Delphacidae</taxon>
        <taxon>Criomorphinae</taxon>
        <taxon>Laodelphax</taxon>
    </lineage>
</organism>
<dbReference type="GO" id="GO:0033041">
    <property type="term" value="F:sweet taste receptor activity"/>
    <property type="evidence" value="ECO:0007669"/>
    <property type="project" value="TreeGrafter"/>
</dbReference>
<dbReference type="STRING" id="195883.A0A482WK54"/>
<keyword evidence="3" id="KW-1003">Cell membrane</keyword>
<dbReference type="Proteomes" id="UP000291343">
    <property type="component" value="Unassembled WGS sequence"/>
</dbReference>
<protein>
    <recommendedName>
        <fullName evidence="11">Gustatory receptor</fullName>
    </recommendedName>
</protein>
<feature type="transmembrane region" description="Helical" evidence="8">
    <location>
        <begin position="141"/>
        <end position="163"/>
    </location>
</feature>
<keyword evidence="6 8" id="KW-0472">Membrane</keyword>
<name>A0A482WK54_LAOST</name>
<feature type="transmembrane region" description="Helical" evidence="8">
    <location>
        <begin position="331"/>
        <end position="351"/>
    </location>
</feature>
<evidence type="ECO:0000313" key="9">
    <source>
        <dbReference type="EMBL" id="RZF33863.1"/>
    </source>
</evidence>
<dbReference type="AlphaFoldDB" id="A0A482WK54"/>
<dbReference type="OrthoDB" id="5800391at2759"/>
<dbReference type="InterPro" id="IPR009318">
    <property type="entry name" value="Gustatory_rcpt"/>
</dbReference>
<proteinExistence type="inferred from homology"/>
<keyword evidence="7" id="KW-0675">Receptor</keyword>
<dbReference type="PANTHER" id="PTHR21421">
    <property type="entry name" value="GUSTATORY RECEPTOR"/>
    <property type="match status" value="1"/>
</dbReference>
<evidence type="ECO:0000313" key="10">
    <source>
        <dbReference type="Proteomes" id="UP000291343"/>
    </source>
</evidence>
<comment type="caution">
    <text evidence="9">The sequence shown here is derived from an EMBL/GenBank/DDBJ whole genome shotgun (WGS) entry which is preliminary data.</text>
</comment>
<dbReference type="Pfam" id="PF06151">
    <property type="entry name" value="Trehalose_recp"/>
    <property type="match status" value="1"/>
</dbReference>
<comment type="subcellular location">
    <subcellularLocation>
        <location evidence="1">Cell membrane</location>
        <topology evidence="1">Multi-pass membrane protein</topology>
    </subcellularLocation>
</comment>
<feature type="transmembrane region" description="Helical" evidence="8">
    <location>
        <begin position="253"/>
        <end position="286"/>
    </location>
</feature>
<sequence length="473" mass="53975">MNWKFEDMSMFNKNPRNVQDVSRRLNHVMGPKITEDHHSAHLLLANTPPGPGYVMDIDRLDYDLDLDKRAHTPDELHVALRPVLVLAQCFALMPLYGVTSPHPKHLRFQWFSIRVLYTCALCLGSITIVILSIIRTVNNGISFLSTVDFVFFGSSAIVALLFLKLATEWRDLVDEWGPAERKIIRIYGSLSNLPNQIRTMAYTVMALAFAEHVTATATHLANALPCTNGEWNWRLAEAYYHLAFRQVFSQTEVSFWIALPLSVLNLLVTCAWNFMDLFIMVLSVALSARFKQINDKLESVKAKVMPRWFWRQTRESYNTLSCLTKRLDETLSLIVLLSFANNLYFICLQLLNSLKPLRNLWQAIYFVFSFGYLVLRTATVSLFAAHIFDESKRPVSVLFSVPSECYCTEVQRFLTQVTSDNLALTGCRFFSVTRTLMLTVAGTIVTYEIVLVQFNAVNSADDNSHNLTANCFM</sequence>
<feature type="transmembrane region" description="Helical" evidence="8">
    <location>
        <begin position="111"/>
        <end position="134"/>
    </location>
</feature>
<evidence type="ECO:0000256" key="2">
    <source>
        <dbReference type="ARBA" id="ARBA00005327"/>
    </source>
</evidence>
<evidence type="ECO:0000256" key="3">
    <source>
        <dbReference type="ARBA" id="ARBA00022475"/>
    </source>
</evidence>
<evidence type="ECO:0000256" key="4">
    <source>
        <dbReference type="ARBA" id="ARBA00022692"/>
    </source>
</evidence>
<evidence type="ECO:0000256" key="1">
    <source>
        <dbReference type="ARBA" id="ARBA00004651"/>
    </source>
</evidence>
<gene>
    <name evidence="9" type="ORF">LSTR_LSTR009887</name>
</gene>
<keyword evidence="5 8" id="KW-1133">Transmembrane helix</keyword>
<dbReference type="PIRSF" id="PIRSF038981">
    <property type="entry name" value="GRP"/>
    <property type="match status" value="1"/>
</dbReference>
<evidence type="ECO:0000256" key="5">
    <source>
        <dbReference type="ARBA" id="ARBA00022989"/>
    </source>
</evidence>
<evidence type="ECO:0000256" key="8">
    <source>
        <dbReference type="SAM" id="Phobius"/>
    </source>
</evidence>
<dbReference type="FunCoup" id="A0A482WK54">
    <property type="interactions" value="37"/>
</dbReference>
<dbReference type="EMBL" id="QKKF02033200">
    <property type="protein sequence ID" value="RZF33863.1"/>
    <property type="molecule type" value="Genomic_DNA"/>
</dbReference>
<comment type="similarity">
    <text evidence="2">Belongs to the insect chemoreceptor superfamily. Gustatory receptor (GR) family. Gr5a subfamily.</text>
</comment>
<dbReference type="SMR" id="A0A482WK54"/>
<feature type="transmembrane region" description="Helical" evidence="8">
    <location>
        <begin position="363"/>
        <end position="388"/>
    </location>
</feature>
<keyword evidence="10" id="KW-1185">Reference proteome</keyword>
<evidence type="ECO:0000256" key="7">
    <source>
        <dbReference type="ARBA" id="ARBA00023170"/>
    </source>
</evidence>